<organism evidence="3 4">
    <name type="scientific">Brassica oleracea var. oleracea</name>
    <dbReference type="NCBI Taxonomy" id="109376"/>
    <lineage>
        <taxon>Eukaryota</taxon>
        <taxon>Viridiplantae</taxon>
        <taxon>Streptophyta</taxon>
        <taxon>Embryophyta</taxon>
        <taxon>Tracheophyta</taxon>
        <taxon>Spermatophyta</taxon>
        <taxon>Magnoliopsida</taxon>
        <taxon>eudicotyledons</taxon>
        <taxon>Gunneridae</taxon>
        <taxon>Pentapetalae</taxon>
        <taxon>rosids</taxon>
        <taxon>malvids</taxon>
        <taxon>Brassicales</taxon>
        <taxon>Brassicaceae</taxon>
        <taxon>Brassiceae</taxon>
        <taxon>Brassica</taxon>
    </lineage>
</organism>
<feature type="transmembrane region" description="Helical" evidence="1">
    <location>
        <begin position="241"/>
        <end position="260"/>
    </location>
</feature>
<accession>A0A0D3ED87</accession>
<dbReference type="Gramene" id="Bo9g146970.1">
    <property type="protein sequence ID" value="Bo9g146970.1"/>
    <property type="gene ID" value="Bo9g146970"/>
</dbReference>
<feature type="transmembrane region" description="Helical" evidence="1">
    <location>
        <begin position="266"/>
        <end position="285"/>
    </location>
</feature>
<dbReference type="STRING" id="109376.A0A0D3ED87"/>
<proteinExistence type="predicted"/>
<evidence type="ECO:0000313" key="4">
    <source>
        <dbReference type="Proteomes" id="UP000032141"/>
    </source>
</evidence>
<feature type="transmembrane region" description="Helical" evidence="1">
    <location>
        <begin position="297"/>
        <end position="315"/>
    </location>
</feature>
<name>A0A0D3ED87_BRAOL</name>
<dbReference type="HOGENOM" id="CLU_822207_0_0_1"/>
<dbReference type="InterPro" id="IPR027417">
    <property type="entry name" value="P-loop_NTPase"/>
</dbReference>
<protein>
    <recommendedName>
        <fullName evidence="2">CAAX prenyl protease 2/Lysostaphin resistance protein A-like domain-containing protein</fullName>
    </recommendedName>
</protein>
<keyword evidence="1" id="KW-0812">Transmembrane</keyword>
<reference evidence="3 4" key="1">
    <citation type="journal article" date="2014" name="Genome Biol.">
        <title>Transcriptome and methylome profiling reveals relics of genome dominance in the mesopolyploid Brassica oleracea.</title>
        <authorList>
            <person name="Parkin I.A."/>
            <person name="Koh C."/>
            <person name="Tang H."/>
            <person name="Robinson S.J."/>
            <person name="Kagale S."/>
            <person name="Clarke W.E."/>
            <person name="Town C.D."/>
            <person name="Nixon J."/>
            <person name="Krishnakumar V."/>
            <person name="Bidwell S.L."/>
            <person name="Denoeud F."/>
            <person name="Belcram H."/>
            <person name="Links M.G."/>
            <person name="Just J."/>
            <person name="Clarke C."/>
            <person name="Bender T."/>
            <person name="Huebert T."/>
            <person name="Mason A.S."/>
            <person name="Pires J.C."/>
            <person name="Barker G."/>
            <person name="Moore J."/>
            <person name="Walley P.G."/>
            <person name="Manoli S."/>
            <person name="Batley J."/>
            <person name="Edwards D."/>
            <person name="Nelson M.N."/>
            <person name="Wang X."/>
            <person name="Paterson A.H."/>
            <person name="King G."/>
            <person name="Bancroft I."/>
            <person name="Chalhoub B."/>
            <person name="Sharpe A.G."/>
        </authorList>
    </citation>
    <scope>NUCLEOTIDE SEQUENCE</scope>
    <source>
        <strain evidence="3 4">cv. TO1000</strain>
    </source>
</reference>
<reference evidence="3" key="2">
    <citation type="submission" date="2015-03" db="UniProtKB">
        <authorList>
            <consortium name="EnsemblPlants"/>
        </authorList>
    </citation>
    <scope>IDENTIFICATION</scope>
</reference>
<dbReference type="PANTHER" id="PTHR43592">
    <property type="entry name" value="CAAX AMINO TERMINAL PROTEASE"/>
    <property type="match status" value="1"/>
</dbReference>
<keyword evidence="1" id="KW-1133">Transmembrane helix</keyword>
<keyword evidence="4" id="KW-1185">Reference proteome</keyword>
<evidence type="ECO:0000259" key="2">
    <source>
        <dbReference type="Pfam" id="PF02517"/>
    </source>
</evidence>
<dbReference type="Pfam" id="PF02517">
    <property type="entry name" value="Rce1-like"/>
    <property type="match status" value="1"/>
</dbReference>
<sequence length="338" mass="37389">MAKQEQSSSGLDHRYEDGAVRQNREEDWLSPEGSGVATSLLLNGVFHAHFLSVGGSEELWVSIPFIHKFTAEEDSHMFMQEFEVERSLATLADGGASHFDEMVSAGQWKYYLLGGKGGVGENKLSHSAFSFGSMLWKVLSVVSYQLISSWHLGLVLKPVQGVDSTLLALESNELDQLKERMDKVGNVFRDVDTTEFVIVTIPTSVSPSGMFTWLLPFLLGHGNKRVFGITCIFKKRKCGQFTGLLLIIFSLVLNPTANFAQDPVAMVLYAVVVSVCAPVWEEIVFRGFLLPSLTRYMRVWCTILVSSVAFALVHFNDVAVGVPWSGFGFVPFEVVAFA</sequence>
<feature type="domain" description="CAAX prenyl protease 2/Lysostaphin resistance protein A-like" evidence="2">
    <location>
        <begin position="265"/>
        <end position="323"/>
    </location>
</feature>
<dbReference type="GO" id="GO:0080120">
    <property type="term" value="P:CAAX-box protein maturation"/>
    <property type="evidence" value="ECO:0007669"/>
    <property type="project" value="UniProtKB-ARBA"/>
</dbReference>
<dbReference type="OMA" id="QLISSWH"/>
<dbReference type="EnsemblPlants" id="Bo9g146970.1">
    <property type="protein sequence ID" value="Bo9g146970.1"/>
    <property type="gene ID" value="Bo9g146970"/>
</dbReference>
<dbReference type="eggNOG" id="KOG2825">
    <property type="taxonomic scope" value="Eukaryota"/>
</dbReference>
<dbReference type="InterPro" id="IPR003675">
    <property type="entry name" value="Rce1/LyrA-like_dom"/>
</dbReference>
<dbReference type="GO" id="GO:0004175">
    <property type="term" value="F:endopeptidase activity"/>
    <property type="evidence" value="ECO:0007669"/>
    <property type="project" value="UniProtKB-ARBA"/>
</dbReference>
<dbReference type="Gene3D" id="3.40.50.300">
    <property type="entry name" value="P-loop containing nucleotide triphosphate hydrolases"/>
    <property type="match status" value="1"/>
</dbReference>
<dbReference type="AlphaFoldDB" id="A0A0D3ED87"/>
<feature type="transmembrane region" description="Helical" evidence="1">
    <location>
        <begin position="196"/>
        <end position="220"/>
    </location>
</feature>
<dbReference type="PANTHER" id="PTHR43592:SF24">
    <property type="entry name" value="CAAX AMINO TERMINAL PROTEASE FAMILY PROTEIN"/>
    <property type="match status" value="1"/>
</dbReference>
<keyword evidence="1" id="KW-0472">Membrane</keyword>
<evidence type="ECO:0000256" key="1">
    <source>
        <dbReference type="SAM" id="Phobius"/>
    </source>
</evidence>
<dbReference type="Proteomes" id="UP000032141">
    <property type="component" value="Chromosome C9"/>
</dbReference>
<evidence type="ECO:0000313" key="3">
    <source>
        <dbReference type="EnsemblPlants" id="Bo9g146970.1"/>
    </source>
</evidence>